<name>A0A1C4DL68_BACCE</name>
<dbReference type="AlphaFoldDB" id="A0A1C4DL68"/>
<protein>
    <submittedName>
        <fullName evidence="1">Uncharacterized protein</fullName>
    </submittedName>
</protein>
<comment type="caution">
    <text evidence="1">The sequence shown here is derived from an EMBL/GenBank/DDBJ whole genome shotgun (WGS) entry which is preliminary data.</text>
</comment>
<proteinExistence type="predicted"/>
<accession>A0A1C4DL68</accession>
<sequence length="325" mass="37153">MSAPQVSVQENGKAVQYWLNRDQSLSLWDDPSLQGGPILPDKFKPLTDLRSIYDRINSGFINEKDNLILKLIWDSLAITEAQIKNFVESKISRSQVSESLKKLVLYGFVSRWEIKSGLFPDQPKTSAPITLNTAGHLMMWAYHNRNTNYSLKPEQWLKLGVAGVQRFVTMNQIKYEFAIGQQLLKNWCWYPKLQGTGTGTGYNPIAVGEVKTPIGNQNFIFERVQQGQRYAQHLKSRLKIWEEQIQNGPNNLLNFENTKSLPGIFILSISNLALAEHVRKELMLDLRKIPIMLLIDECIHSEGFAKSFYISTQNGIQQAPLPFLR</sequence>
<organism evidence="1 2">
    <name type="scientific">Bacillus cereus</name>
    <dbReference type="NCBI Taxonomy" id="1396"/>
    <lineage>
        <taxon>Bacteria</taxon>
        <taxon>Bacillati</taxon>
        <taxon>Bacillota</taxon>
        <taxon>Bacilli</taxon>
        <taxon>Bacillales</taxon>
        <taxon>Bacillaceae</taxon>
        <taxon>Bacillus</taxon>
        <taxon>Bacillus cereus group</taxon>
    </lineage>
</organism>
<gene>
    <name evidence="1" type="ORF">BJR07_27920</name>
</gene>
<evidence type="ECO:0000313" key="1">
    <source>
        <dbReference type="EMBL" id="OKA32457.1"/>
    </source>
</evidence>
<dbReference type="RefSeq" id="WP_061684626.1">
    <property type="nucleotide sequence ID" value="NZ_CAKJWO010000010.1"/>
</dbReference>
<reference evidence="1 2" key="1">
    <citation type="submission" date="2016-11" db="EMBL/GenBank/DDBJ databases">
        <title>Identification of Bacillus cereus isolated from egg-white.</title>
        <authorList>
            <person name="Soni A."/>
            <person name="Oey I."/>
            <person name="Silcock P."/>
            <person name="Bremer P."/>
        </authorList>
    </citation>
    <scope>NUCLEOTIDE SEQUENCE [LARGE SCALE GENOMIC DNA]</scope>
    <source>
        <strain evidence="1 2">NZAS03</strain>
    </source>
</reference>
<dbReference type="EMBL" id="MPON01000021">
    <property type="protein sequence ID" value="OKA32457.1"/>
    <property type="molecule type" value="Genomic_DNA"/>
</dbReference>
<dbReference type="Proteomes" id="UP000186535">
    <property type="component" value="Unassembled WGS sequence"/>
</dbReference>
<evidence type="ECO:0000313" key="2">
    <source>
        <dbReference type="Proteomes" id="UP000186535"/>
    </source>
</evidence>